<dbReference type="Proteomes" id="UP001611383">
    <property type="component" value="Chromosome"/>
</dbReference>
<reference evidence="1 2" key="1">
    <citation type="submission" date="2019-08" db="EMBL/GenBank/DDBJ databases">
        <title>Archangium and Cystobacter genomes.</title>
        <authorList>
            <person name="Chen I.-C.K."/>
            <person name="Wielgoss S."/>
        </authorList>
    </citation>
    <scope>NUCLEOTIDE SEQUENCE [LARGE SCALE GENOMIC DNA]</scope>
    <source>
        <strain evidence="1 2">Cbm 6</strain>
    </source>
</reference>
<gene>
    <name evidence="1" type="ORF">F0U60_01155</name>
</gene>
<organism evidence="1 2">
    <name type="scientific">Archangium minus</name>
    <dbReference type="NCBI Taxonomy" id="83450"/>
    <lineage>
        <taxon>Bacteria</taxon>
        <taxon>Pseudomonadati</taxon>
        <taxon>Myxococcota</taxon>
        <taxon>Myxococcia</taxon>
        <taxon>Myxococcales</taxon>
        <taxon>Cystobacterineae</taxon>
        <taxon>Archangiaceae</taxon>
        <taxon>Archangium</taxon>
    </lineage>
</organism>
<keyword evidence="2" id="KW-1185">Reference proteome</keyword>
<name>A0ABY9WK97_9BACT</name>
<dbReference type="EMBL" id="CP043494">
    <property type="protein sequence ID" value="WNG42855.1"/>
    <property type="molecule type" value="Genomic_DNA"/>
</dbReference>
<sequence length="248" mass="26582">MAISLEALTNGNWDDGRLVTVTPNPSSNSFVCNNIQNSATCLFLYNSANTDHDIVVTVKTSNSAAPVHVTVPGTTSQKGLATLVLINGMVTNAVTLSMGSDQPADSQVQAFLGSVAFPINTSGIKNLQLPENGSVQNFTQFTRFYDVPGSTWYQLTLTSSVYQFYCAQFGPGGSALTIYCLNPGPYAEAQVVQADNNNPVPYKFMRPPSGQPQQKIVQSIFGNAQQWVWINADSITNSQSATIALQGL</sequence>
<proteinExistence type="predicted"/>
<accession>A0ABY9WK97</accession>
<dbReference type="RefSeq" id="WP_395813004.1">
    <property type="nucleotide sequence ID" value="NZ_CP043494.1"/>
</dbReference>
<evidence type="ECO:0000313" key="2">
    <source>
        <dbReference type="Proteomes" id="UP001611383"/>
    </source>
</evidence>
<protein>
    <submittedName>
        <fullName evidence="1">Uncharacterized protein</fullName>
    </submittedName>
</protein>
<evidence type="ECO:0000313" key="1">
    <source>
        <dbReference type="EMBL" id="WNG42855.1"/>
    </source>
</evidence>